<evidence type="ECO:0000313" key="2">
    <source>
        <dbReference type="Proteomes" id="UP000029665"/>
    </source>
</evidence>
<sequence>MYLYRERDVIKHCGPERFLAQRNVRYSLRKLYERHLESKRPNKRPFEQPEYYRVTDTPYVGAIAPGPRVPPPPFEQDDDVDRSVKLLRINEQLPLWLWKECNDVLRRIDLYDGAIGGQFLKGREREDALARVPGPFADEYPPRPVRPLLSSGPVDAVRAVLKDAPKCPPQGPDYNNGELHSDGTADRHSCVICRLGVGEA</sequence>
<dbReference type="AlphaFoldDB" id="A0A060SDF6"/>
<proteinExistence type="predicted"/>
<protein>
    <submittedName>
        <fullName evidence="1">Uncharacterized protein</fullName>
    </submittedName>
</protein>
<comment type="caution">
    <text evidence="1">The sequence shown here is derived from an EMBL/GenBank/DDBJ whole genome shotgun (WGS) entry which is preliminary data.</text>
</comment>
<reference evidence="1" key="1">
    <citation type="submission" date="2014-01" db="EMBL/GenBank/DDBJ databases">
        <title>The genome of the white-rot fungus Pycnoporus cinnabarinus: a basidiomycete model with a versatile arsenal for lignocellulosic biomass breakdown.</title>
        <authorList>
            <person name="Levasseur A."/>
            <person name="Lomascolo A."/>
            <person name="Ruiz-Duenas F.J."/>
            <person name="Uzan E."/>
            <person name="Piumi F."/>
            <person name="Kues U."/>
            <person name="Ram A.F.J."/>
            <person name="Murat C."/>
            <person name="Haon M."/>
            <person name="Benoit I."/>
            <person name="Arfi Y."/>
            <person name="Chevret D."/>
            <person name="Drula E."/>
            <person name="Kwon M.J."/>
            <person name="Gouret P."/>
            <person name="Lesage-Meessen L."/>
            <person name="Lombard V."/>
            <person name="Mariette J."/>
            <person name="Noirot C."/>
            <person name="Park J."/>
            <person name="Patyshakuliyeva A."/>
            <person name="Wieneger R.A.B."/>
            <person name="Wosten H.A.B."/>
            <person name="Martin F."/>
            <person name="Coutinho P.M."/>
            <person name="de Vries R."/>
            <person name="Martinez A.T."/>
            <person name="Klopp C."/>
            <person name="Pontarotti P."/>
            <person name="Henrissat B."/>
            <person name="Record E."/>
        </authorList>
    </citation>
    <scope>NUCLEOTIDE SEQUENCE [LARGE SCALE GENOMIC DNA]</scope>
    <source>
        <strain evidence="1">BRFM137</strain>
    </source>
</reference>
<evidence type="ECO:0000313" key="1">
    <source>
        <dbReference type="EMBL" id="CDO72251.1"/>
    </source>
</evidence>
<dbReference type="Proteomes" id="UP000029665">
    <property type="component" value="Unassembled WGS sequence"/>
</dbReference>
<dbReference type="OrthoDB" id="3058642at2759"/>
<dbReference type="EMBL" id="CCBP010000111">
    <property type="protein sequence ID" value="CDO72251.1"/>
    <property type="molecule type" value="Genomic_DNA"/>
</dbReference>
<organism evidence="1 2">
    <name type="scientific">Pycnoporus cinnabarinus</name>
    <name type="common">Cinnabar-red polypore</name>
    <name type="synonym">Trametes cinnabarina</name>
    <dbReference type="NCBI Taxonomy" id="5643"/>
    <lineage>
        <taxon>Eukaryota</taxon>
        <taxon>Fungi</taxon>
        <taxon>Dikarya</taxon>
        <taxon>Basidiomycota</taxon>
        <taxon>Agaricomycotina</taxon>
        <taxon>Agaricomycetes</taxon>
        <taxon>Polyporales</taxon>
        <taxon>Polyporaceae</taxon>
        <taxon>Trametes</taxon>
    </lineage>
</organism>
<name>A0A060SDF6_PYCCI</name>
<dbReference type="HOGENOM" id="CLU_1366871_0_0_1"/>
<gene>
    <name evidence="1" type="ORF">BN946_scf184970.g103</name>
</gene>
<accession>A0A060SDF6</accession>
<keyword evidence="2" id="KW-1185">Reference proteome</keyword>